<organism evidence="2 3">
    <name type="scientific">Xylaria bambusicola</name>
    <dbReference type="NCBI Taxonomy" id="326684"/>
    <lineage>
        <taxon>Eukaryota</taxon>
        <taxon>Fungi</taxon>
        <taxon>Dikarya</taxon>
        <taxon>Ascomycota</taxon>
        <taxon>Pezizomycotina</taxon>
        <taxon>Sordariomycetes</taxon>
        <taxon>Xylariomycetidae</taxon>
        <taxon>Xylariales</taxon>
        <taxon>Xylariaceae</taxon>
        <taxon>Xylaria</taxon>
    </lineage>
</organism>
<protein>
    <recommendedName>
        <fullName evidence="1">DUF7600 domain-containing protein</fullName>
    </recommendedName>
</protein>
<keyword evidence="3" id="KW-1185">Reference proteome</keyword>
<evidence type="ECO:0000313" key="3">
    <source>
        <dbReference type="Proteomes" id="UP001305414"/>
    </source>
</evidence>
<gene>
    <name evidence="2" type="ORF">RRF57_006982</name>
</gene>
<reference evidence="2 3" key="1">
    <citation type="submission" date="2023-10" db="EMBL/GenBank/DDBJ databases">
        <title>Draft genome sequence of Xylaria bambusicola isolate GMP-LS, the root and basal stem rot pathogen of sugarcane in Indonesia.</title>
        <authorList>
            <person name="Selvaraj P."/>
            <person name="Muralishankar V."/>
            <person name="Muruganantham S."/>
            <person name="Sp S."/>
            <person name="Haryani S."/>
            <person name="Lau K.J.X."/>
            <person name="Naqvi N.I."/>
        </authorList>
    </citation>
    <scope>NUCLEOTIDE SEQUENCE [LARGE SCALE GENOMIC DNA]</scope>
    <source>
        <strain evidence="2">GMP-LS</strain>
    </source>
</reference>
<proteinExistence type="predicted"/>
<comment type="caution">
    <text evidence="2">The sequence shown here is derived from an EMBL/GenBank/DDBJ whole genome shotgun (WGS) entry which is preliminary data.</text>
</comment>
<evidence type="ECO:0000259" key="1">
    <source>
        <dbReference type="Pfam" id="PF24539"/>
    </source>
</evidence>
<name>A0AAN7Z9X6_9PEZI</name>
<dbReference type="EMBL" id="JAWHQM010000019">
    <property type="protein sequence ID" value="KAK5631268.1"/>
    <property type="molecule type" value="Genomic_DNA"/>
</dbReference>
<dbReference type="Pfam" id="PF24539">
    <property type="entry name" value="DUF7600"/>
    <property type="match status" value="1"/>
</dbReference>
<dbReference type="InterPro" id="IPR056021">
    <property type="entry name" value="DUF7600"/>
</dbReference>
<feature type="domain" description="DUF7600" evidence="1">
    <location>
        <begin position="200"/>
        <end position="367"/>
    </location>
</feature>
<accession>A0AAN7Z9X6</accession>
<dbReference type="Proteomes" id="UP001305414">
    <property type="component" value="Unassembled WGS sequence"/>
</dbReference>
<sequence length="572" mass="65002">MMSFPTSRGVTLDFGHDYGGLYQRRNPTRWPLCPGEETRLSILRTTLRSSEFDPWDISFITRAVDDEKPYDESFKSPTAVRKTTTTNDCFGKLPIEIMDLILQVIPSIDVLSLKLGSHVIANTPLSDRFWHSRFTHGREFDYVFEFSQYSKYRGQWKRIFLSTRRLQHQPSLVNRKRIWGLTTALHKIMTQMRPCHGSAIRSWFEPEAPPDSRAWITASRTLRPAQWLFSEGSRSLYERVLILPEILSAISFSVTDLFTGRYISGLQIRDTNGNHRDIGFFQPHTSVMLTTTHIRGFIIAEDQRGIRGIRVLSGSGPPSEWVGQYQNIPQRRLVLPKTSWKGETVIKILKGGFDACKMVFLAISSHSGSADYSDDSNQNLCLQDTAIWYPKIPYSGLSFFGVSNQSRSDPERICPPLRMALFSDLSNSHLQHVIGIRFWTYGNGAFRSLRIDLDKPLHGQTHVYFGAKESDMELIQLNDEFEEYGFTISSADGEKIIGLDVNYFRNQTLLGFELHTSFDRTAQLPPAHKGVIPPNDLTSNSSIGLTDLGIVCDGNVTLMQFPPIKADGRAWN</sequence>
<evidence type="ECO:0000313" key="2">
    <source>
        <dbReference type="EMBL" id="KAK5631268.1"/>
    </source>
</evidence>
<dbReference type="AlphaFoldDB" id="A0AAN7Z9X6"/>